<feature type="domain" description="Flagellar protein FlgJ N-terminal" evidence="2">
    <location>
        <begin position="83"/>
        <end position="131"/>
    </location>
</feature>
<dbReference type="STRING" id="1123243.SAMN02745190_02130"/>
<evidence type="ECO:0000259" key="2">
    <source>
        <dbReference type="Pfam" id="PF10135"/>
    </source>
</evidence>
<dbReference type="OrthoDB" id="9796740at2"/>
<sequence length="149" mass="16138">MIDPMAGVGAGGANAAYTRSAFETTRSAAESKRFEAALREAQQKAEAAKPAGAAANGMSLDEQKRLRDACEGFEAMFLSMMYKEMRKTVPKNELFGDDNAEEIWHSMLDTALMENAAKAGGVGLADMMYQQLSQPVLSPEAVKNMVHKK</sequence>
<dbReference type="Proteomes" id="UP000184404">
    <property type="component" value="Unassembled WGS sequence"/>
</dbReference>
<dbReference type="InterPro" id="IPR019301">
    <property type="entry name" value="Flagellar_prot_FlgJ_N"/>
</dbReference>
<dbReference type="AlphaFoldDB" id="A0A1M4ZVD3"/>
<keyword evidence="3" id="KW-0966">Cell projection</keyword>
<dbReference type="RefSeq" id="WP_072936243.1">
    <property type="nucleotide sequence ID" value="NZ_FQUG01000009.1"/>
</dbReference>
<evidence type="ECO:0000313" key="3">
    <source>
        <dbReference type="EMBL" id="SHF21941.1"/>
    </source>
</evidence>
<gene>
    <name evidence="3" type="ORF">SAMN02745190_02130</name>
</gene>
<dbReference type="Pfam" id="PF10135">
    <property type="entry name" value="Rod-binding"/>
    <property type="match status" value="1"/>
</dbReference>
<reference evidence="3 4" key="1">
    <citation type="submission" date="2016-11" db="EMBL/GenBank/DDBJ databases">
        <authorList>
            <person name="Jaros S."/>
            <person name="Januszkiewicz K."/>
            <person name="Wedrychowicz H."/>
        </authorList>
    </citation>
    <scope>NUCLEOTIDE SEQUENCE [LARGE SCALE GENOMIC DNA]</scope>
    <source>
        <strain evidence="3 4">DSM 10502</strain>
    </source>
</reference>
<keyword evidence="3" id="KW-0969">Cilium</keyword>
<keyword evidence="3" id="KW-0282">Flagellum</keyword>
<protein>
    <submittedName>
        <fullName evidence="3">Flagellar protein FlgJ</fullName>
    </submittedName>
</protein>
<dbReference type="EMBL" id="FQUG01000009">
    <property type="protein sequence ID" value="SHF21941.1"/>
    <property type="molecule type" value="Genomic_DNA"/>
</dbReference>
<keyword evidence="4" id="KW-1185">Reference proteome</keyword>
<feature type="region of interest" description="Disordered" evidence="1">
    <location>
        <begin position="40"/>
        <end position="60"/>
    </location>
</feature>
<organism evidence="3 4">
    <name type="scientific">Schwartzia succinivorans DSM 10502</name>
    <dbReference type="NCBI Taxonomy" id="1123243"/>
    <lineage>
        <taxon>Bacteria</taxon>
        <taxon>Bacillati</taxon>
        <taxon>Bacillota</taxon>
        <taxon>Negativicutes</taxon>
        <taxon>Selenomonadales</taxon>
        <taxon>Selenomonadaceae</taxon>
        <taxon>Schwartzia</taxon>
    </lineage>
</organism>
<evidence type="ECO:0000256" key="1">
    <source>
        <dbReference type="SAM" id="MobiDB-lite"/>
    </source>
</evidence>
<accession>A0A1M4ZVD3</accession>
<name>A0A1M4ZVD3_9FIRM</name>
<proteinExistence type="predicted"/>
<evidence type="ECO:0000313" key="4">
    <source>
        <dbReference type="Proteomes" id="UP000184404"/>
    </source>
</evidence>